<reference evidence="1 2" key="1">
    <citation type="submission" date="2019-03" db="EMBL/GenBank/DDBJ databases">
        <title>Deep-cultivation of Planctomycetes and their phenomic and genomic characterization uncovers novel biology.</title>
        <authorList>
            <person name="Wiegand S."/>
            <person name="Jogler M."/>
            <person name="Boedeker C."/>
            <person name="Pinto D."/>
            <person name="Vollmers J."/>
            <person name="Rivas-Marin E."/>
            <person name="Kohn T."/>
            <person name="Peeters S.H."/>
            <person name="Heuer A."/>
            <person name="Rast P."/>
            <person name="Oberbeckmann S."/>
            <person name="Bunk B."/>
            <person name="Jeske O."/>
            <person name="Meyerdierks A."/>
            <person name="Storesund J.E."/>
            <person name="Kallscheuer N."/>
            <person name="Luecker S."/>
            <person name="Lage O.M."/>
            <person name="Pohl T."/>
            <person name="Merkel B.J."/>
            <person name="Hornburger P."/>
            <person name="Mueller R.-W."/>
            <person name="Bruemmer F."/>
            <person name="Labrenz M."/>
            <person name="Spormann A.M."/>
            <person name="Op den Camp H."/>
            <person name="Overmann J."/>
            <person name="Amann R."/>
            <person name="Jetten M.S.M."/>
            <person name="Mascher T."/>
            <person name="Medema M.H."/>
            <person name="Devos D.P."/>
            <person name="Kaster A.-K."/>
            <person name="Ovreas L."/>
            <person name="Rohde M."/>
            <person name="Galperin M.Y."/>
            <person name="Jogler C."/>
        </authorList>
    </citation>
    <scope>NUCLEOTIDE SEQUENCE [LARGE SCALE GENOMIC DNA]</scope>
    <source>
        <strain evidence="1 2">Enr13</strain>
    </source>
</reference>
<dbReference type="AlphaFoldDB" id="A0A518HTE9"/>
<accession>A0A518HTE9</accession>
<dbReference type="RefSeq" id="WP_145388501.1">
    <property type="nucleotide sequence ID" value="NZ_CP037423.1"/>
</dbReference>
<evidence type="ECO:0000313" key="1">
    <source>
        <dbReference type="EMBL" id="QDV44112.1"/>
    </source>
</evidence>
<dbReference type="Proteomes" id="UP000319004">
    <property type="component" value="Chromosome"/>
</dbReference>
<dbReference type="EMBL" id="CP037423">
    <property type="protein sequence ID" value="QDV44112.1"/>
    <property type="molecule type" value="Genomic_DNA"/>
</dbReference>
<name>A0A518HTE9_9BACT</name>
<keyword evidence="2" id="KW-1185">Reference proteome</keyword>
<dbReference type="OrthoDB" id="263065at2"/>
<dbReference type="KEGG" id="snep:Enr13x_39740"/>
<organism evidence="1 2">
    <name type="scientific">Stieleria neptunia</name>
    <dbReference type="NCBI Taxonomy" id="2527979"/>
    <lineage>
        <taxon>Bacteria</taxon>
        <taxon>Pseudomonadati</taxon>
        <taxon>Planctomycetota</taxon>
        <taxon>Planctomycetia</taxon>
        <taxon>Pirellulales</taxon>
        <taxon>Pirellulaceae</taxon>
        <taxon>Stieleria</taxon>
    </lineage>
</organism>
<evidence type="ECO:0000313" key="2">
    <source>
        <dbReference type="Proteomes" id="UP000319004"/>
    </source>
</evidence>
<gene>
    <name evidence="1" type="ORF">Enr13x_39740</name>
</gene>
<proteinExistence type="predicted"/>
<protein>
    <submittedName>
        <fullName evidence="1">Uncharacterized protein</fullName>
    </submittedName>
</protein>
<sequence length="406" mass="45165">MLQATISYRACEKIARTLGTIHSGLSHAPTANTIQNWTLRRGLHELTRPKEQADDWILLVDHTIQLGNEKCLLIVGIRLEHWLNLDRPIRLSDLSAILIEIVQTSNGKIVAEQLKKAADRVGQVKAIISDQGSDLVNGIAGFQQESESTIALTDMCHRTATALKHVLQKDPQWDSFLGHCGKTQPKAKQTELGSLLPPKLKVKARFMNLHSLIGWAERMLRLLDTPHGERQQQDRLGRLEEKFAWVLDYRESIAVWARLMRMVDKTLEHSRTVGFNADSAASLAEKLSCDVGDWQSQAFRDEIVSAIEENSSILAPGERLPASSEILESLIGKGKQMGRQHSRSGFTRNVLSMAASVADVSAEAIETSLASVTHKTLCNWVKDNLRQTMTMFRRSVLPSSPGTDTA</sequence>